<proteinExistence type="predicted"/>
<dbReference type="GO" id="GO:0008270">
    <property type="term" value="F:zinc ion binding"/>
    <property type="evidence" value="ECO:0007669"/>
    <property type="project" value="UniProtKB-KW"/>
</dbReference>
<protein>
    <recommendedName>
        <fullName evidence="11">C2H2-type domain-containing protein</fullName>
    </recommendedName>
</protein>
<dbReference type="STRING" id="52838.A0A4S8J9W3"/>
<keyword evidence="4 9" id="KW-0863">Zinc-finger</keyword>
<feature type="domain" description="C2H2-type" evidence="11">
    <location>
        <begin position="130"/>
        <end position="157"/>
    </location>
</feature>
<keyword evidence="8" id="KW-0539">Nucleus</keyword>
<evidence type="ECO:0000256" key="9">
    <source>
        <dbReference type="PROSITE-ProRule" id="PRU00042"/>
    </source>
</evidence>
<evidence type="ECO:0000256" key="4">
    <source>
        <dbReference type="ARBA" id="ARBA00022771"/>
    </source>
</evidence>
<dbReference type="PANTHER" id="PTHR26374:SF466">
    <property type="entry name" value="OS09G0122000 PROTEIN"/>
    <property type="match status" value="1"/>
</dbReference>
<comment type="caution">
    <text evidence="12">The sequence shown here is derived from an EMBL/GenBank/DDBJ whole genome shotgun (WGS) entry which is preliminary data.</text>
</comment>
<keyword evidence="3" id="KW-0677">Repeat</keyword>
<evidence type="ECO:0000256" key="3">
    <source>
        <dbReference type="ARBA" id="ARBA00022737"/>
    </source>
</evidence>
<evidence type="ECO:0000256" key="8">
    <source>
        <dbReference type="ARBA" id="ARBA00023242"/>
    </source>
</evidence>
<gene>
    <name evidence="12" type="ORF">C4D60_Mb03t14170</name>
</gene>
<evidence type="ECO:0000256" key="7">
    <source>
        <dbReference type="ARBA" id="ARBA00023163"/>
    </source>
</evidence>
<accession>A0A4S8J9W3</accession>
<evidence type="ECO:0000313" key="13">
    <source>
        <dbReference type="Proteomes" id="UP000317650"/>
    </source>
</evidence>
<name>A0A4S8J9W3_MUSBA</name>
<dbReference type="GO" id="GO:0005634">
    <property type="term" value="C:nucleus"/>
    <property type="evidence" value="ECO:0007669"/>
    <property type="project" value="UniProtKB-SubCell"/>
</dbReference>
<feature type="compositionally biased region" description="Low complexity" evidence="10">
    <location>
        <begin position="15"/>
        <end position="24"/>
    </location>
</feature>
<sequence>MDSVEEGKEYHHHNSSSCSSCNNNDRGARAVVKGKRTKRRRVHLPPASALAGPTTSSASSAEFSSSITEEDEDMANCLVLLSRGRNVDPKPETAAEEGIDRGGGTEKCTSLGSAEAAVATTDAKAGACVYECKTCYKCFPSFQALGGHRASHKKPKMMVPAAAEEDGLQISVNSFSKPLVAPNDGNSISGGSNKPRVHECSICGSEFSSGQALGGHMRRHRPLMTTKESPELKKESFVLSLDLNLPAPSDGDHEELPILPPAMTAFPFEGEQPLVFSASPLVDCHY</sequence>
<dbReference type="Pfam" id="PF13912">
    <property type="entry name" value="zf-C2H2_6"/>
    <property type="match status" value="2"/>
</dbReference>
<dbReference type="SMART" id="SM00355">
    <property type="entry name" value="ZnF_C2H2"/>
    <property type="match status" value="2"/>
</dbReference>
<dbReference type="PROSITE" id="PS50157">
    <property type="entry name" value="ZINC_FINGER_C2H2_2"/>
    <property type="match status" value="2"/>
</dbReference>
<evidence type="ECO:0000313" key="12">
    <source>
        <dbReference type="EMBL" id="THU58430.1"/>
    </source>
</evidence>
<evidence type="ECO:0000256" key="5">
    <source>
        <dbReference type="ARBA" id="ARBA00022833"/>
    </source>
</evidence>
<comment type="subcellular location">
    <subcellularLocation>
        <location evidence="1">Nucleus</location>
    </subcellularLocation>
</comment>
<dbReference type="EMBL" id="PYDT01000006">
    <property type="protein sequence ID" value="THU58430.1"/>
    <property type="molecule type" value="Genomic_DNA"/>
</dbReference>
<feature type="compositionally biased region" description="Basic residues" evidence="10">
    <location>
        <begin position="32"/>
        <end position="43"/>
    </location>
</feature>
<evidence type="ECO:0000259" key="11">
    <source>
        <dbReference type="PROSITE" id="PS50157"/>
    </source>
</evidence>
<dbReference type="InterPro" id="IPR036236">
    <property type="entry name" value="Znf_C2H2_sf"/>
</dbReference>
<feature type="compositionally biased region" description="Low complexity" evidence="10">
    <location>
        <begin position="54"/>
        <end position="67"/>
    </location>
</feature>
<evidence type="ECO:0000256" key="6">
    <source>
        <dbReference type="ARBA" id="ARBA00023015"/>
    </source>
</evidence>
<evidence type="ECO:0000256" key="1">
    <source>
        <dbReference type="ARBA" id="ARBA00004123"/>
    </source>
</evidence>
<dbReference type="AlphaFoldDB" id="A0A4S8J9W3"/>
<feature type="region of interest" description="Disordered" evidence="10">
    <location>
        <begin position="1"/>
        <end position="69"/>
    </location>
</feature>
<feature type="domain" description="C2H2-type" evidence="11">
    <location>
        <begin position="198"/>
        <end position="220"/>
    </location>
</feature>
<keyword evidence="7" id="KW-0804">Transcription</keyword>
<dbReference type="SUPFAM" id="SSF57667">
    <property type="entry name" value="beta-beta-alpha zinc fingers"/>
    <property type="match status" value="1"/>
</dbReference>
<dbReference type="PANTHER" id="PTHR26374">
    <property type="entry name" value="ZINC FINGER PROTEIN ZAT5"/>
    <property type="match status" value="1"/>
</dbReference>
<keyword evidence="13" id="KW-1185">Reference proteome</keyword>
<organism evidence="12 13">
    <name type="scientific">Musa balbisiana</name>
    <name type="common">Banana</name>
    <dbReference type="NCBI Taxonomy" id="52838"/>
    <lineage>
        <taxon>Eukaryota</taxon>
        <taxon>Viridiplantae</taxon>
        <taxon>Streptophyta</taxon>
        <taxon>Embryophyta</taxon>
        <taxon>Tracheophyta</taxon>
        <taxon>Spermatophyta</taxon>
        <taxon>Magnoliopsida</taxon>
        <taxon>Liliopsida</taxon>
        <taxon>Zingiberales</taxon>
        <taxon>Musaceae</taxon>
        <taxon>Musa</taxon>
    </lineage>
</organism>
<evidence type="ECO:0000256" key="2">
    <source>
        <dbReference type="ARBA" id="ARBA00022723"/>
    </source>
</evidence>
<dbReference type="Gene3D" id="3.30.160.60">
    <property type="entry name" value="Classic Zinc Finger"/>
    <property type="match status" value="1"/>
</dbReference>
<reference evidence="12 13" key="1">
    <citation type="journal article" date="2019" name="Nat. Plants">
        <title>Genome sequencing of Musa balbisiana reveals subgenome evolution and function divergence in polyploid bananas.</title>
        <authorList>
            <person name="Yao X."/>
        </authorList>
    </citation>
    <scope>NUCLEOTIDE SEQUENCE [LARGE SCALE GENOMIC DNA]</scope>
    <source>
        <strain evidence="13">cv. DH-PKW</strain>
        <tissue evidence="12">Leaves</tissue>
    </source>
</reference>
<keyword evidence="5" id="KW-0862">Zinc</keyword>
<keyword evidence="2" id="KW-0479">Metal-binding</keyword>
<evidence type="ECO:0000256" key="10">
    <source>
        <dbReference type="SAM" id="MobiDB-lite"/>
    </source>
</evidence>
<dbReference type="PROSITE" id="PS00028">
    <property type="entry name" value="ZINC_FINGER_C2H2_1"/>
    <property type="match status" value="2"/>
</dbReference>
<dbReference type="InterPro" id="IPR013087">
    <property type="entry name" value="Znf_C2H2_type"/>
</dbReference>
<dbReference type="Proteomes" id="UP000317650">
    <property type="component" value="Chromosome 3"/>
</dbReference>
<keyword evidence="6" id="KW-0805">Transcription regulation</keyword>